<dbReference type="SUPFAM" id="SSF56059">
    <property type="entry name" value="Glutathione synthetase ATP-binding domain-like"/>
    <property type="match status" value="1"/>
</dbReference>
<dbReference type="AlphaFoldDB" id="A0A1A9RGD0"/>
<dbReference type="Gene3D" id="3.30.470.20">
    <property type="entry name" value="ATP-grasp fold, B domain"/>
    <property type="match status" value="1"/>
</dbReference>
<feature type="binding site" evidence="5">
    <location>
        <position position="110"/>
    </location>
    <ligand>
        <name>ATP</name>
        <dbReference type="ChEBI" id="CHEBI:30616"/>
    </ligand>
</feature>
<dbReference type="EMBL" id="LXSF01000003">
    <property type="protein sequence ID" value="OAM16952.1"/>
    <property type="molecule type" value="Genomic_DNA"/>
</dbReference>
<feature type="binding site" evidence="5">
    <location>
        <begin position="185"/>
        <end position="188"/>
    </location>
    <ligand>
        <name>ATP</name>
        <dbReference type="ChEBI" id="CHEBI:30616"/>
    </ligand>
</feature>
<dbReference type="GO" id="GO:0005829">
    <property type="term" value="C:cytosol"/>
    <property type="evidence" value="ECO:0007669"/>
    <property type="project" value="TreeGrafter"/>
</dbReference>
<comment type="caution">
    <text evidence="8">The sequence shown here is derived from an EMBL/GenBank/DDBJ whole genome shotgun (WGS) entry which is preliminary data.</text>
</comment>
<accession>A0A1A9RGD0</accession>
<dbReference type="SUPFAM" id="SSF52440">
    <property type="entry name" value="PreATP-grasp domain"/>
    <property type="match status" value="1"/>
</dbReference>
<gene>
    <name evidence="5 6" type="primary">purK</name>
    <name evidence="8" type="ORF">A7P85_04090</name>
</gene>
<dbReference type="PROSITE" id="PS50975">
    <property type="entry name" value="ATP_GRASP"/>
    <property type="match status" value="1"/>
</dbReference>
<evidence type="ECO:0000313" key="8">
    <source>
        <dbReference type="EMBL" id="OAM16952.1"/>
    </source>
</evidence>
<evidence type="ECO:0000313" key="9">
    <source>
        <dbReference type="Proteomes" id="UP000078003"/>
    </source>
</evidence>
<dbReference type="InterPro" id="IPR011761">
    <property type="entry name" value="ATP-grasp"/>
</dbReference>
<organism evidence="8 9">
    <name type="scientific">Eikenella corrodens</name>
    <dbReference type="NCBI Taxonomy" id="539"/>
    <lineage>
        <taxon>Bacteria</taxon>
        <taxon>Pseudomonadati</taxon>
        <taxon>Pseudomonadota</taxon>
        <taxon>Betaproteobacteria</taxon>
        <taxon>Neisseriales</taxon>
        <taxon>Neisseriaceae</taxon>
        <taxon>Eikenella</taxon>
    </lineage>
</organism>
<dbReference type="NCBIfam" id="NF004675">
    <property type="entry name" value="PRK06019.1-1"/>
    <property type="match status" value="1"/>
</dbReference>
<comment type="subunit">
    <text evidence="5 6">Homodimer.</text>
</comment>
<dbReference type="Gene3D" id="3.30.1490.20">
    <property type="entry name" value="ATP-grasp fold, A domain"/>
    <property type="match status" value="1"/>
</dbReference>
<dbReference type="PANTHER" id="PTHR11609">
    <property type="entry name" value="PURINE BIOSYNTHESIS PROTEIN 6/7, PUR6/7"/>
    <property type="match status" value="1"/>
</dbReference>
<comment type="pathway">
    <text evidence="5 6">Purine metabolism; IMP biosynthesis via de novo pathway; 5-amino-1-(5-phospho-D-ribosyl)imidazole-4-carboxylate from 5-amino-1-(5-phospho-D-ribosyl)imidazole (N5-CAIR route): step 1/2.</text>
</comment>
<feature type="binding site" evidence="5">
    <location>
        <position position="193"/>
    </location>
    <ligand>
        <name>ATP</name>
        <dbReference type="ChEBI" id="CHEBI:30616"/>
    </ligand>
</feature>
<dbReference type="InterPro" id="IPR011054">
    <property type="entry name" value="Rudment_hybrid_motif"/>
</dbReference>
<dbReference type="Gene3D" id="3.40.50.20">
    <property type="match status" value="1"/>
</dbReference>
<name>A0A1A9RGD0_EIKCO</name>
<proteinExistence type="inferred from homology"/>
<dbReference type="UniPathway" id="UPA00074">
    <property type="reaction ID" value="UER00942"/>
</dbReference>
<dbReference type="HAMAP" id="MF_01928">
    <property type="entry name" value="PurK"/>
    <property type="match status" value="1"/>
</dbReference>
<evidence type="ECO:0000259" key="7">
    <source>
        <dbReference type="PROSITE" id="PS50975"/>
    </source>
</evidence>
<dbReference type="Pfam" id="PF22660">
    <property type="entry name" value="RS_preATP-grasp-like"/>
    <property type="match status" value="1"/>
</dbReference>
<sequence length="387" mass="42013">MTKAKTTPILPPAMLGILGGGQLGRMFTVAAKQMGYSVTVLDPDPNSPAAALADKHICAPYDDLGALADLSTCAAVTTEFENVNAQAMRALALETRVCPSGDSVEIAQNRIQEKAWIAKAGLETAPYLPVTQEADLTDEAVEPLLPGIVKTAMLGYDGKGQIRVSSPEEARAAFKQLGGVPCVLEKMLNLHSEISVIVCRLNSQQVKCFPPAENRHEDGILAYSIVPARLPDEVQKQAQEMACQLAEAMNYVGVLAVEIFVIGNDHKLIVNEIAPRPHNSGHYTLDACASNQFEQQVRLMCGLPPADTRLLSCCSMANLLGDIWLPSGKVNWLPLLQRPDVCLHLYGKKDARPKRKMGHFTVLSSQSADIAFMLAHKLQRQLQRKGK</sequence>
<evidence type="ECO:0000256" key="1">
    <source>
        <dbReference type="ARBA" id="ARBA00022598"/>
    </source>
</evidence>
<feature type="domain" description="ATP-grasp" evidence="7">
    <location>
        <begin position="114"/>
        <end position="301"/>
    </location>
</feature>
<dbReference type="Pfam" id="PF02222">
    <property type="entry name" value="ATP-grasp"/>
    <property type="match status" value="1"/>
</dbReference>
<dbReference type="Proteomes" id="UP000078003">
    <property type="component" value="Unassembled WGS sequence"/>
</dbReference>
<dbReference type="InterPro" id="IPR003135">
    <property type="entry name" value="ATP-grasp_carboxylate-amine"/>
</dbReference>
<dbReference type="NCBIfam" id="TIGR01161">
    <property type="entry name" value="purK"/>
    <property type="match status" value="1"/>
</dbReference>
<feature type="binding site" evidence="5">
    <location>
        <begin position="271"/>
        <end position="272"/>
    </location>
    <ligand>
        <name>ATP</name>
        <dbReference type="ChEBI" id="CHEBI:30616"/>
    </ligand>
</feature>
<keyword evidence="1 5" id="KW-0436">Ligase</keyword>
<comment type="function">
    <text evidence="5">Catalyzes the ATP-dependent conversion of 5-aminoimidazole ribonucleotide (AIR) and HCO(3)(-) to N5-carboxyaminoimidazole ribonucleotide (N5-CAIR).</text>
</comment>
<comment type="similarity">
    <text evidence="5 6">Belongs to the PurK/PurT family.</text>
</comment>
<comment type="function">
    <text evidence="6">Catalyzes the ATP-dependent conversion of 5-aminoimidazole ribonucleotide (AIR) and HCO(3)- to N5-carboxyaminoimidazole ribonucleotide (N5-CAIR).</text>
</comment>
<evidence type="ECO:0000256" key="4">
    <source>
        <dbReference type="ARBA" id="ARBA00022840"/>
    </source>
</evidence>
<dbReference type="GO" id="GO:0005524">
    <property type="term" value="F:ATP binding"/>
    <property type="evidence" value="ECO:0007669"/>
    <property type="project" value="UniProtKB-UniRule"/>
</dbReference>
<dbReference type="InterPro" id="IPR040686">
    <property type="entry name" value="PurK_C"/>
</dbReference>
<feature type="binding site" evidence="5">
    <location>
        <position position="150"/>
    </location>
    <ligand>
        <name>ATP</name>
        <dbReference type="ChEBI" id="CHEBI:30616"/>
    </ligand>
</feature>
<dbReference type="NCBIfam" id="NF004679">
    <property type="entry name" value="PRK06019.1-5"/>
    <property type="match status" value="1"/>
</dbReference>
<dbReference type="EC" id="6.3.4.18" evidence="5 6"/>
<dbReference type="GO" id="GO:0004638">
    <property type="term" value="F:phosphoribosylaminoimidazole carboxylase activity"/>
    <property type="evidence" value="ECO:0007669"/>
    <property type="project" value="InterPro"/>
</dbReference>
<evidence type="ECO:0000256" key="2">
    <source>
        <dbReference type="ARBA" id="ARBA00022741"/>
    </source>
</evidence>
<dbReference type="InterPro" id="IPR016185">
    <property type="entry name" value="PreATP-grasp_dom_sf"/>
</dbReference>
<protein>
    <recommendedName>
        <fullName evidence="5 6">N5-carboxyaminoimidazole ribonucleotide synthase</fullName>
        <shortName evidence="5 6">N5-CAIR synthase</shortName>
        <ecNumber evidence="5 6">6.3.4.18</ecNumber>
    </recommendedName>
    <alternativeName>
        <fullName evidence="5 6">5-(carboxyamino)imidazole ribonucleotide synthetase</fullName>
    </alternativeName>
</protein>
<dbReference type="NCBIfam" id="NF004676">
    <property type="entry name" value="PRK06019.1-2"/>
    <property type="match status" value="1"/>
</dbReference>
<feature type="binding site" evidence="5">
    <location>
        <begin position="155"/>
        <end position="161"/>
    </location>
    <ligand>
        <name>ATP</name>
        <dbReference type="ChEBI" id="CHEBI:30616"/>
    </ligand>
</feature>
<keyword evidence="2 5" id="KW-0547">Nucleotide-binding</keyword>
<evidence type="ECO:0000256" key="5">
    <source>
        <dbReference type="HAMAP-Rule" id="MF_01928"/>
    </source>
</evidence>
<dbReference type="SUPFAM" id="SSF51246">
    <property type="entry name" value="Rudiment single hybrid motif"/>
    <property type="match status" value="1"/>
</dbReference>
<dbReference type="FunFam" id="3.30.1490.20:FF:000015">
    <property type="entry name" value="N5-carboxyaminoimidazole ribonucleotide synthase"/>
    <property type="match status" value="1"/>
</dbReference>
<feature type="binding site" evidence="5">
    <location>
        <position position="216"/>
    </location>
    <ligand>
        <name>ATP</name>
        <dbReference type="ChEBI" id="CHEBI:30616"/>
    </ligand>
</feature>
<dbReference type="GO" id="GO:0046872">
    <property type="term" value="F:metal ion binding"/>
    <property type="evidence" value="ECO:0007669"/>
    <property type="project" value="InterPro"/>
</dbReference>
<evidence type="ECO:0000256" key="3">
    <source>
        <dbReference type="ARBA" id="ARBA00022755"/>
    </source>
</evidence>
<evidence type="ECO:0000256" key="6">
    <source>
        <dbReference type="RuleBase" id="RU361200"/>
    </source>
</evidence>
<dbReference type="InterPro" id="IPR013815">
    <property type="entry name" value="ATP_grasp_subdomain_1"/>
</dbReference>
<keyword evidence="3 5" id="KW-0658">Purine biosynthesis</keyword>
<dbReference type="GO" id="GO:0034028">
    <property type="term" value="F:5-(carboxyamino)imidazole ribonucleotide synthase activity"/>
    <property type="evidence" value="ECO:0007669"/>
    <property type="project" value="UniProtKB-UniRule"/>
</dbReference>
<dbReference type="NCBIfam" id="NF004677">
    <property type="entry name" value="PRK06019.1-3"/>
    <property type="match status" value="1"/>
</dbReference>
<dbReference type="InterPro" id="IPR005875">
    <property type="entry name" value="PurK"/>
</dbReference>
<dbReference type="GO" id="GO:0006189">
    <property type="term" value="P:'de novo' IMP biosynthetic process"/>
    <property type="evidence" value="ECO:0007669"/>
    <property type="project" value="UniProtKB-UniRule"/>
</dbReference>
<reference evidence="9" key="1">
    <citation type="submission" date="2016-05" db="EMBL/GenBank/DDBJ databases">
        <title>Draft genome of Corynebacterium afermentans subsp. afermentans LCDC 88199T.</title>
        <authorList>
            <person name="Bernier A.-M."/>
            <person name="Bernard K."/>
        </authorList>
    </citation>
    <scope>NUCLEOTIDE SEQUENCE [LARGE SCALE GENOMIC DNA]</scope>
    <source>
        <strain evidence="9">NML01-0328</strain>
    </source>
</reference>
<comment type="catalytic activity">
    <reaction evidence="5 6">
        <text>5-amino-1-(5-phospho-beta-D-ribosyl)imidazole + hydrogencarbonate + ATP = 5-carboxyamino-1-(5-phospho-D-ribosyl)imidazole + ADP + phosphate + 2 H(+)</text>
        <dbReference type="Rhea" id="RHEA:19317"/>
        <dbReference type="ChEBI" id="CHEBI:15378"/>
        <dbReference type="ChEBI" id="CHEBI:17544"/>
        <dbReference type="ChEBI" id="CHEBI:30616"/>
        <dbReference type="ChEBI" id="CHEBI:43474"/>
        <dbReference type="ChEBI" id="CHEBI:58730"/>
        <dbReference type="ChEBI" id="CHEBI:137981"/>
        <dbReference type="ChEBI" id="CHEBI:456216"/>
        <dbReference type="EC" id="6.3.4.18"/>
    </reaction>
</comment>
<dbReference type="RefSeq" id="WP_064084407.1">
    <property type="nucleotide sequence ID" value="NZ_JAWFMW010000029.1"/>
</dbReference>
<dbReference type="Pfam" id="PF17769">
    <property type="entry name" value="PurK_C"/>
    <property type="match status" value="1"/>
</dbReference>
<dbReference type="InterPro" id="IPR054350">
    <property type="entry name" value="PurT/PurK_preATP-grasp"/>
</dbReference>
<dbReference type="PANTHER" id="PTHR11609:SF5">
    <property type="entry name" value="PHOSPHORIBOSYLAMINOIMIDAZOLE CARBOXYLASE"/>
    <property type="match status" value="1"/>
</dbReference>
<keyword evidence="4 5" id="KW-0067">ATP-binding</keyword>